<dbReference type="OrthoDB" id="9791237at2"/>
<proteinExistence type="inferred from homology"/>
<dbReference type="GO" id="GO:0007165">
    <property type="term" value="P:signal transduction"/>
    <property type="evidence" value="ECO:0007669"/>
    <property type="project" value="UniProtKB-KW"/>
</dbReference>
<evidence type="ECO:0000256" key="1">
    <source>
        <dbReference type="ARBA" id="ARBA00004370"/>
    </source>
</evidence>
<dbReference type="SMART" id="SM00304">
    <property type="entry name" value="HAMP"/>
    <property type="match status" value="2"/>
</dbReference>
<keyword evidence="6" id="KW-1133">Transmembrane helix</keyword>
<protein>
    <submittedName>
        <fullName evidence="9">Methyl-accepting chemotaxis protein</fullName>
    </submittedName>
</protein>
<dbReference type="PANTHER" id="PTHR32089:SF112">
    <property type="entry name" value="LYSOZYME-LIKE PROTEIN-RELATED"/>
    <property type="match status" value="1"/>
</dbReference>
<dbReference type="GO" id="GO:0006935">
    <property type="term" value="P:chemotaxis"/>
    <property type="evidence" value="ECO:0007669"/>
    <property type="project" value="InterPro"/>
</dbReference>
<dbReference type="InterPro" id="IPR004089">
    <property type="entry name" value="MCPsignal_dom"/>
</dbReference>
<evidence type="ECO:0000259" key="7">
    <source>
        <dbReference type="PROSITE" id="PS50111"/>
    </source>
</evidence>
<dbReference type="PRINTS" id="PR00260">
    <property type="entry name" value="CHEMTRNSDUCR"/>
</dbReference>
<comment type="subcellular location">
    <subcellularLocation>
        <location evidence="1">Membrane</location>
    </subcellularLocation>
</comment>
<evidence type="ECO:0000256" key="2">
    <source>
        <dbReference type="ARBA" id="ARBA00023224"/>
    </source>
</evidence>
<sequence length="544" mass="57201">MPTAFENLGIRTKLVIAFLVVAAFSGLLGGVSIVNIHKMEKADTFMYQEVAVPLAGLRDITQAFLLNRVSTRALIGATDPEEREEIADSLKESLAGLEAKTAAYNKKMDGAEEKAAFAEFKSAFDAYVPLLKQMIELSLAGKNDEALGIARGDAGRHANAMLKGLDKMSAVSVKHAKETAASNARLAKTALIFSLVMSVAAVAVALAIGIFVSGRISSPLQQLQSRFQKVAEGDLTVTVDAHCCDEMGNLARSFAAMVQQLRDLIAQVNATAGAVTAATRELNGTSTEIAGGAEVAAAQTISVATASEEMAATSHDIAHSCQIAVEGSYRANQAAQSGSDVVRQTVEGMRRIATRVQNTARTVDSLGERSDQIGAIVATIEDIADQTNLLALNAAIEAARAGEMGRGFAVVADEVRALAERTTKATREIGEMIKAIQSETKSAVSAMNEGVREVEAGTHDAERSGAALEQILAEIDAVADQVKQIATAAEEQSATTGEITDNIHRMTQIIQDTARGSHETADAASNLSGMAEGLQGAVSRFRLQ</sequence>
<name>A0A1T4MVU3_9BACT</name>
<feature type="transmembrane region" description="Helical" evidence="6">
    <location>
        <begin position="15"/>
        <end position="36"/>
    </location>
</feature>
<feature type="coiled-coil region" evidence="5">
    <location>
        <begin position="87"/>
        <end position="114"/>
    </location>
</feature>
<dbReference type="PROSITE" id="PS50111">
    <property type="entry name" value="CHEMOTAXIS_TRANSDUC_2"/>
    <property type="match status" value="1"/>
</dbReference>
<evidence type="ECO:0000259" key="8">
    <source>
        <dbReference type="PROSITE" id="PS50885"/>
    </source>
</evidence>
<evidence type="ECO:0000256" key="3">
    <source>
        <dbReference type="ARBA" id="ARBA00029447"/>
    </source>
</evidence>
<organism evidence="9 10">
    <name type="scientific">Trichlorobacter thiogenes</name>
    <dbReference type="NCBI Taxonomy" id="115783"/>
    <lineage>
        <taxon>Bacteria</taxon>
        <taxon>Pseudomonadati</taxon>
        <taxon>Thermodesulfobacteriota</taxon>
        <taxon>Desulfuromonadia</taxon>
        <taxon>Geobacterales</taxon>
        <taxon>Geobacteraceae</taxon>
        <taxon>Trichlorobacter</taxon>
    </lineage>
</organism>
<dbReference type="InterPro" id="IPR024478">
    <property type="entry name" value="HlyB_4HB_MCP"/>
</dbReference>
<dbReference type="RefSeq" id="WP_078789731.1">
    <property type="nucleotide sequence ID" value="NZ_FUWR01000006.1"/>
</dbReference>
<gene>
    <name evidence="9" type="ORF">SAMN02745119_01415</name>
</gene>
<evidence type="ECO:0000256" key="5">
    <source>
        <dbReference type="SAM" id="Coils"/>
    </source>
</evidence>
<keyword evidence="5" id="KW-0175">Coiled coil</keyword>
<dbReference type="FunFam" id="1.10.287.950:FF:000001">
    <property type="entry name" value="Methyl-accepting chemotaxis sensory transducer"/>
    <property type="match status" value="1"/>
</dbReference>
<keyword evidence="2 4" id="KW-0807">Transducer</keyword>
<evidence type="ECO:0000313" key="10">
    <source>
        <dbReference type="Proteomes" id="UP000190102"/>
    </source>
</evidence>
<evidence type="ECO:0000256" key="4">
    <source>
        <dbReference type="PROSITE-ProRule" id="PRU00284"/>
    </source>
</evidence>
<dbReference type="CDD" id="cd06225">
    <property type="entry name" value="HAMP"/>
    <property type="match status" value="1"/>
</dbReference>
<accession>A0A1T4MVU3</accession>
<dbReference type="GO" id="GO:0016020">
    <property type="term" value="C:membrane"/>
    <property type="evidence" value="ECO:0007669"/>
    <property type="project" value="UniProtKB-SubCell"/>
</dbReference>
<keyword evidence="6" id="KW-0472">Membrane</keyword>
<feature type="domain" description="HAMP" evidence="8">
    <location>
        <begin position="214"/>
        <end position="266"/>
    </location>
</feature>
<reference evidence="10" key="1">
    <citation type="submission" date="2017-02" db="EMBL/GenBank/DDBJ databases">
        <authorList>
            <person name="Varghese N."/>
            <person name="Submissions S."/>
        </authorList>
    </citation>
    <scope>NUCLEOTIDE SEQUENCE [LARGE SCALE GENOMIC DNA]</scope>
    <source>
        <strain evidence="10">ATCC BAA-34</strain>
    </source>
</reference>
<dbReference type="Pfam" id="PF00672">
    <property type="entry name" value="HAMP"/>
    <property type="match status" value="1"/>
</dbReference>
<dbReference type="AlphaFoldDB" id="A0A1T4MVU3"/>
<dbReference type="SMART" id="SM00283">
    <property type="entry name" value="MA"/>
    <property type="match status" value="1"/>
</dbReference>
<evidence type="ECO:0000256" key="6">
    <source>
        <dbReference type="SAM" id="Phobius"/>
    </source>
</evidence>
<feature type="domain" description="Methyl-accepting transducer" evidence="7">
    <location>
        <begin position="271"/>
        <end position="507"/>
    </location>
</feature>
<feature type="transmembrane region" description="Helical" evidence="6">
    <location>
        <begin position="190"/>
        <end position="212"/>
    </location>
</feature>
<dbReference type="PROSITE" id="PS50885">
    <property type="entry name" value="HAMP"/>
    <property type="match status" value="1"/>
</dbReference>
<dbReference type="CDD" id="cd19411">
    <property type="entry name" value="MCP2201-like_sensor"/>
    <property type="match status" value="1"/>
</dbReference>
<evidence type="ECO:0000313" key="9">
    <source>
        <dbReference type="EMBL" id="SJZ70758.1"/>
    </source>
</evidence>
<dbReference type="STRING" id="115783.SAMN02745119_01415"/>
<dbReference type="CDD" id="cd11386">
    <property type="entry name" value="MCP_signal"/>
    <property type="match status" value="1"/>
</dbReference>
<keyword evidence="6" id="KW-0812">Transmembrane</keyword>
<keyword evidence="10" id="KW-1185">Reference proteome</keyword>
<dbReference type="Proteomes" id="UP000190102">
    <property type="component" value="Unassembled WGS sequence"/>
</dbReference>
<dbReference type="GO" id="GO:0004888">
    <property type="term" value="F:transmembrane signaling receptor activity"/>
    <property type="evidence" value="ECO:0007669"/>
    <property type="project" value="InterPro"/>
</dbReference>
<dbReference type="Pfam" id="PF00015">
    <property type="entry name" value="MCPsignal"/>
    <property type="match status" value="1"/>
</dbReference>
<dbReference type="InterPro" id="IPR004090">
    <property type="entry name" value="Chemotax_Me-accpt_rcpt"/>
</dbReference>
<dbReference type="InterPro" id="IPR047347">
    <property type="entry name" value="YvaQ-like_sensor"/>
</dbReference>
<dbReference type="Pfam" id="PF12729">
    <property type="entry name" value="4HB_MCP_1"/>
    <property type="match status" value="1"/>
</dbReference>
<dbReference type="Gene3D" id="1.10.287.950">
    <property type="entry name" value="Methyl-accepting chemotaxis protein"/>
    <property type="match status" value="1"/>
</dbReference>
<dbReference type="InterPro" id="IPR003660">
    <property type="entry name" value="HAMP_dom"/>
</dbReference>
<dbReference type="SUPFAM" id="SSF58104">
    <property type="entry name" value="Methyl-accepting chemotaxis protein (MCP) signaling domain"/>
    <property type="match status" value="1"/>
</dbReference>
<dbReference type="EMBL" id="FUWR01000006">
    <property type="protein sequence ID" value="SJZ70758.1"/>
    <property type="molecule type" value="Genomic_DNA"/>
</dbReference>
<dbReference type="PANTHER" id="PTHR32089">
    <property type="entry name" value="METHYL-ACCEPTING CHEMOTAXIS PROTEIN MCPB"/>
    <property type="match status" value="1"/>
</dbReference>
<comment type="similarity">
    <text evidence="3">Belongs to the methyl-accepting chemotaxis (MCP) protein family.</text>
</comment>